<feature type="domain" description="EamA" evidence="2">
    <location>
        <begin position="153"/>
        <end position="276"/>
    </location>
</feature>
<protein>
    <submittedName>
        <fullName evidence="3">DMT family transporter</fullName>
    </submittedName>
</protein>
<dbReference type="KEGG" id="ppru:FDP22_04605"/>
<keyword evidence="1" id="KW-0472">Membrane</keyword>
<feature type="transmembrane region" description="Helical" evidence="1">
    <location>
        <begin position="264"/>
        <end position="282"/>
    </location>
</feature>
<feature type="transmembrane region" description="Helical" evidence="1">
    <location>
        <begin position="75"/>
        <end position="92"/>
    </location>
</feature>
<feature type="transmembrane region" description="Helical" evidence="1">
    <location>
        <begin position="152"/>
        <end position="170"/>
    </location>
</feature>
<feature type="transmembrane region" description="Helical" evidence="1">
    <location>
        <begin position="239"/>
        <end position="258"/>
    </location>
</feature>
<dbReference type="AlphaFoldDB" id="A0A5B8FUY4"/>
<reference evidence="3 4" key="1">
    <citation type="submission" date="2019-06" db="EMBL/GenBank/DDBJ databases">
        <title>Genome sequence of Rhodobacteraceae bacterium D4M1.</title>
        <authorList>
            <person name="Cao J."/>
        </authorList>
    </citation>
    <scope>NUCLEOTIDE SEQUENCE [LARGE SCALE GENOMIC DNA]</scope>
    <source>
        <strain evidence="3 4">D4M1</strain>
    </source>
</reference>
<sequence length="291" mass="31085">MAEQNTLRGILYMVLATIVFSAQDGLSKHLAEAANPMFVIMVRYWAFMIFVTVISARSPGGLSAAVHTKQPLLQAARGVLLVLEILVTVWAFTLLGLAATHAIFACYPLLVVAFSGPVLGEKVGWRRWSAVGVGFLGILVILRPGLSVIDPNALVALVAAGMFAAYGLMTRLASRKDPATTSFFWTGIAGGVTACAIGPFYWTGFSASDWGLMGILCITGAGGHYLLIKALETAEAATVQPFAYLQLVFASSIGIFFFGEHVDAWTVTGAAVIVGAGLYTFWRESVRKRRA</sequence>
<dbReference type="GO" id="GO:0016020">
    <property type="term" value="C:membrane"/>
    <property type="evidence" value="ECO:0007669"/>
    <property type="project" value="InterPro"/>
</dbReference>
<feature type="transmembrane region" description="Helical" evidence="1">
    <location>
        <begin position="210"/>
        <end position="227"/>
    </location>
</feature>
<dbReference type="EMBL" id="CP040818">
    <property type="protein sequence ID" value="QDL91124.1"/>
    <property type="molecule type" value="Genomic_DNA"/>
</dbReference>
<keyword evidence="4" id="KW-1185">Reference proteome</keyword>
<name>A0A5B8FUY4_9RHOB</name>
<feature type="transmembrane region" description="Helical" evidence="1">
    <location>
        <begin position="7"/>
        <end position="23"/>
    </location>
</feature>
<accession>A0A5B8FUY4</accession>
<dbReference type="Gene3D" id="1.10.3730.20">
    <property type="match status" value="1"/>
</dbReference>
<dbReference type="PANTHER" id="PTHR22911:SF103">
    <property type="entry name" value="BLR2811 PROTEIN"/>
    <property type="match status" value="1"/>
</dbReference>
<evidence type="ECO:0000313" key="4">
    <source>
        <dbReference type="Proteomes" id="UP000305888"/>
    </source>
</evidence>
<feature type="transmembrane region" description="Helical" evidence="1">
    <location>
        <begin position="128"/>
        <end position="146"/>
    </location>
</feature>
<gene>
    <name evidence="3" type="ORF">FDP22_04605</name>
</gene>
<proteinExistence type="predicted"/>
<keyword evidence="1" id="KW-1133">Transmembrane helix</keyword>
<dbReference type="SUPFAM" id="SSF103481">
    <property type="entry name" value="Multidrug resistance efflux transporter EmrE"/>
    <property type="match status" value="2"/>
</dbReference>
<dbReference type="Proteomes" id="UP000305888">
    <property type="component" value="Chromosome"/>
</dbReference>
<feature type="transmembrane region" description="Helical" evidence="1">
    <location>
        <begin position="182"/>
        <end position="204"/>
    </location>
</feature>
<dbReference type="InterPro" id="IPR037185">
    <property type="entry name" value="EmrE-like"/>
</dbReference>
<feature type="domain" description="EamA" evidence="2">
    <location>
        <begin position="8"/>
        <end position="142"/>
    </location>
</feature>
<feature type="transmembrane region" description="Helical" evidence="1">
    <location>
        <begin position="35"/>
        <end position="54"/>
    </location>
</feature>
<organism evidence="3 4">
    <name type="scientific">Paroceanicella profunda</name>
    <dbReference type="NCBI Taxonomy" id="2579971"/>
    <lineage>
        <taxon>Bacteria</taxon>
        <taxon>Pseudomonadati</taxon>
        <taxon>Pseudomonadota</taxon>
        <taxon>Alphaproteobacteria</taxon>
        <taxon>Rhodobacterales</taxon>
        <taxon>Paracoccaceae</taxon>
        <taxon>Paroceanicella</taxon>
    </lineage>
</organism>
<dbReference type="PANTHER" id="PTHR22911">
    <property type="entry name" value="ACYL-MALONYL CONDENSING ENZYME-RELATED"/>
    <property type="match status" value="1"/>
</dbReference>
<feature type="transmembrane region" description="Helical" evidence="1">
    <location>
        <begin position="98"/>
        <end position="116"/>
    </location>
</feature>
<evidence type="ECO:0000259" key="2">
    <source>
        <dbReference type="Pfam" id="PF00892"/>
    </source>
</evidence>
<evidence type="ECO:0000256" key="1">
    <source>
        <dbReference type="SAM" id="Phobius"/>
    </source>
</evidence>
<dbReference type="OrthoDB" id="9807937at2"/>
<dbReference type="InterPro" id="IPR000620">
    <property type="entry name" value="EamA_dom"/>
</dbReference>
<dbReference type="Pfam" id="PF00892">
    <property type="entry name" value="EamA"/>
    <property type="match status" value="2"/>
</dbReference>
<dbReference type="RefSeq" id="WP_138575515.1">
    <property type="nucleotide sequence ID" value="NZ_CP040818.1"/>
</dbReference>
<evidence type="ECO:0000313" key="3">
    <source>
        <dbReference type="EMBL" id="QDL91124.1"/>
    </source>
</evidence>
<keyword evidence="1" id="KW-0812">Transmembrane</keyword>